<dbReference type="PANTHER" id="PTHR22958:SF1">
    <property type="entry name" value="GLYCEROPHOSPHOCHOLINE PHOSPHODIESTERASE GPCPD1"/>
    <property type="match status" value="1"/>
</dbReference>
<evidence type="ECO:0000256" key="1">
    <source>
        <dbReference type="ARBA" id="ARBA00012247"/>
    </source>
</evidence>
<accession>A0AAV1HS49</accession>
<dbReference type="SUPFAM" id="SSF51695">
    <property type="entry name" value="PLC-like phosphodiesterases"/>
    <property type="match status" value="1"/>
</dbReference>
<evidence type="ECO:0000313" key="7">
    <source>
        <dbReference type="Proteomes" id="UP001314263"/>
    </source>
</evidence>
<organism evidence="6 7">
    <name type="scientific">Coccomyxa viridis</name>
    <dbReference type="NCBI Taxonomy" id="1274662"/>
    <lineage>
        <taxon>Eukaryota</taxon>
        <taxon>Viridiplantae</taxon>
        <taxon>Chlorophyta</taxon>
        <taxon>core chlorophytes</taxon>
        <taxon>Trebouxiophyceae</taxon>
        <taxon>Trebouxiophyceae incertae sedis</taxon>
        <taxon>Coccomyxaceae</taxon>
        <taxon>Coccomyxa</taxon>
    </lineage>
</organism>
<sequence length="382" mass="40735">MGENLVATQDGGRPLMHFRENTILSFNRAADAGASFMEFDVQVTADGRPVIWHDDLVLSLPSGADGPPRMHRISELTLRDFKKLSQHSCSSRLEASESSASTRSAVATGAQIGSCAGEAGSQSAQLTEPAALQARLQQSMAQKQSSAAAEAATGGGSSKVGARLLRTFNSDKGKRMHTAQAWSVSEEDTLPTLAEVFEGVDDSVGFDIEVKMATPVELVVTPPQEVERMVGPILKAVEALGTYGSRQIVFSSFDPEICRALRQRQQRHPVLFLSTGGTCWHADARRMSIAAAIRWALDSNLQGLVLDSGAVQEQSQAVATARSKGLKVLTYGLQNNDPAWVRHQYTLGVQGAIVDDVEGVVSAFGRAAVHAAQAHRSAELAA</sequence>
<dbReference type="GO" id="GO:0046475">
    <property type="term" value="P:glycerophospholipid catabolic process"/>
    <property type="evidence" value="ECO:0007669"/>
    <property type="project" value="TreeGrafter"/>
</dbReference>
<keyword evidence="7" id="KW-1185">Reference proteome</keyword>
<dbReference type="EC" id="3.1.4.46" evidence="1"/>
<evidence type="ECO:0000256" key="2">
    <source>
        <dbReference type="ARBA" id="ARBA00022798"/>
    </source>
</evidence>
<dbReference type="InterPro" id="IPR030395">
    <property type="entry name" value="GP_PDE_dom"/>
</dbReference>
<dbReference type="PANTHER" id="PTHR22958">
    <property type="entry name" value="GLYCEROPHOSPHORYL DIESTER PHOSPHODIESTERASE"/>
    <property type="match status" value="1"/>
</dbReference>
<dbReference type="Proteomes" id="UP001314263">
    <property type="component" value="Unassembled WGS sequence"/>
</dbReference>
<dbReference type="InterPro" id="IPR051578">
    <property type="entry name" value="GDPD"/>
</dbReference>
<proteinExistence type="predicted"/>
<name>A0AAV1HS49_9CHLO</name>
<gene>
    <name evidence="6" type="ORF">CVIRNUC_000814</name>
</gene>
<dbReference type="PROSITE" id="PS51704">
    <property type="entry name" value="GP_PDE"/>
    <property type="match status" value="1"/>
</dbReference>
<feature type="domain" description="GP-PDE" evidence="5">
    <location>
        <begin position="4"/>
        <end position="364"/>
    </location>
</feature>
<dbReference type="Gene3D" id="3.20.20.190">
    <property type="entry name" value="Phosphatidylinositol (PI) phosphodiesterase"/>
    <property type="match status" value="1"/>
</dbReference>
<evidence type="ECO:0000313" key="6">
    <source>
        <dbReference type="EMBL" id="CAK0736854.1"/>
    </source>
</evidence>
<dbReference type="Pfam" id="PF03009">
    <property type="entry name" value="GDPD"/>
    <property type="match status" value="1"/>
</dbReference>
<comment type="caution">
    <text evidence="6">The sequence shown here is derived from an EMBL/GenBank/DDBJ whole genome shotgun (WGS) entry which is preliminary data.</text>
</comment>
<evidence type="ECO:0000259" key="5">
    <source>
        <dbReference type="PROSITE" id="PS51704"/>
    </source>
</evidence>
<evidence type="ECO:0000256" key="3">
    <source>
        <dbReference type="ARBA" id="ARBA00022801"/>
    </source>
</evidence>
<protein>
    <recommendedName>
        <fullName evidence="1">glycerophosphodiester phosphodiesterase</fullName>
        <ecNumber evidence="1">3.1.4.46</ecNumber>
    </recommendedName>
</protein>
<comment type="catalytic activity">
    <reaction evidence="4">
        <text>a sn-glycero-3-phosphodiester + H2O = an alcohol + sn-glycerol 3-phosphate + H(+)</text>
        <dbReference type="Rhea" id="RHEA:12969"/>
        <dbReference type="ChEBI" id="CHEBI:15377"/>
        <dbReference type="ChEBI" id="CHEBI:15378"/>
        <dbReference type="ChEBI" id="CHEBI:30879"/>
        <dbReference type="ChEBI" id="CHEBI:57597"/>
        <dbReference type="ChEBI" id="CHEBI:83408"/>
        <dbReference type="EC" id="3.1.4.46"/>
    </reaction>
</comment>
<keyword evidence="2" id="KW-0319">Glycerol metabolism</keyword>
<dbReference type="EMBL" id="CAUYUE010000001">
    <property type="protein sequence ID" value="CAK0736854.1"/>
    <property type="molecule type" value="Genomic_DNA"/>
</dbReference>
<dbReference type="GO" id="GO:0006071">
    <property type="term" value="P:glycerol metabolic process"/>
    <property type="evidence" value="ECO:0007669"/>
    <property type="project" value="UniProtKB-KW"/>
</dbReference>
<reference evidence="6 7" key="1">
    <citation type="submission" date="2023-10" db="EMBL/GenBank/DDBJ databases">
        <authorList>
            <person name="Maclean D."/>
            <person name="Macfadyen A."/>
        </authorList>
    </citation>
    <scope>NUCLEOTIDE SEQUENCE [LARGE SCALE GENOMIC DNA]</scope>
</reference>
<dbReference type="GO" id="GO:0008889">
    <property type="term" value="F:glycerophosphodiester phosphodiesterase activity"/>
    <property type="evidence" value="ECO:0007669"/>
    <property type="project" value="UniProtKB-EC"/>
</dbReference>
<dbReference type="InterPro" id="IPR017946">
    <property type="entry name" value="PLC-like_Pdiesterase_TIM-brl"/>
</dbReference>
<dbReference type="AlphaFoldDB" id="A0AAV1HS49"/>
<evidence type="ECO:0000256" key="4">
    <source>
        <dbReference type="ARBA" id="ARBA00047512"/>
    </source>
</evidence>
<keyword evidence="3" id="KW-0378">Hydrolase</keyword>